<dbReference type="Proteomes" id="UP001521116">
    <property type="component" value="Unassembled WGS sequence"/>
</dbReference>
<feature type="region of interest" description="Disordered" evidence="2">
    <location>
        <begin position="480"/>
        <end position="511"/>
    </location>
</feature>
<feature type="domain" description="PAS" evidence="3">
    <location>
        <begin position="42"/>
        <end position="111"/>
    </location>
</feature>
<dbReference type="NCBIfam" id="TIGR00229">
    <property type="entry name" value="sensory_box"/>
    <property type="match status" value="1"/>
</dbReference>
<feature type="compositionally biased region" description="Polar residues" evidence="2">
    <location>
        <begin position="289"/>
        <end position="303"/>
    </location>
</feature>
<proteinExistence type="predicted"/>
<feature type="compositionally biased region" description="Low complexity" evidence="2">
    <location>
        <begin position="316"/>
        <end position="332"/>
    </location>
</feature>
<feature type="compositionally biased region" description="Acidic residues" evidence="2">
    <location>
        <begin position="144"/>
        <end position="154"/>
    </location>
</feature>
<organism evidence="4 5">
    <name type="scientific">Neofusicoccum ribis</name>
    <dbReference type="NCBI Taxonomy" id="45134"/>
    <lineage>
        <taxon>Eukaryota</taxon>
        <taxon>Fungi</taxon>
        <taxon>Dikarya</taxon>
        <taxon>Ascomycota</taxon>
        <taxon>Pezizomycotina</taxon>
        <taxon>Dothideomycetes</taxon>
        <taxon>Dothideomycetes incertae sedis</taxon>
        <taxon>Botryosphaeriales</taxon>
        <taxon>Botryosphaeriaceae</taxon>
        <taxon>Neofusicoccum</taxon>
    </lineage>
</organism>
<comment type="caution">
    <text evidence="4">The sequence shown here is derived from an EMBL/GenBank/DDBJ whole genome shotgun (WGS) entry which is preliminary data.</text>
</comment>
<dbReference type="InterPro" id="IPR000014">
    <property type="entry name" value="PAS"/>
</dbReference>
<dbReference type="CDD" id="cd00130">
    <property type="entry name" value="PAS"/>
    <property type="match status" value="1"/>
</dbReference>
<dbReference type="InterPro" id="IPR035965">
    <property type="entry name" value="PAS-like_dom_sf"/>
</dbReference>
<name>A0ABR3T0W6_9PEZI</name>
<reference evidence="4 5" key="1">
    <citation type="submission" date="2024-02" db="EMBL/GenBank/DDBJ databases">
        <title>De novo assembly and annotation of 12 fungi associated with fruit tree decline syndrome in Ontario, Canada.</title>
        <authorList>
            <person name="Sulman M."/>
            <person name="Ellouze W."/>
            <person name="Ilyukhin E."/>
        </authorList>
    </citation>
    <scope>NUCLEOTIDE SEQUENCE [LARGE SCALE GENOMIC DNA]</scope>
    <source>
        <strain evidence="4 5">M1-105</strain>
    </source>
</reference>
<evidence type="ECO:0000313" key="5">
    <source>
        <dbReference type="Proteomes" id="UP001521116"/>
    </source>
</evidence>
<keyword evidence="1" id="KW-0175">Coiled coil</keyword>
<dbReference type="SUPFAM" id="SSF55785">
    <property type="entry name" value="PYP-like sensor domain (PAS domain)"/>
    <property type="match status" value="1"/>
</dbReference>
<dbReference type="PROSITE" id="PS50112">
    <property type="entry name" value="PAS"/>
    <property type="match status" value="1"/>
</dbReference>
<feature type="coiled-coil region" evidence="1">
    <location>
        <begin position="32"/>
        <end position="63"/>
    </location>
</feature>
<dbReference type="SMART" id="SM00091">
    <property type="entry name" value="PAS"/>
    <property type="match status" value="1"/>
</dbReference>
<feature type="region of interest" description="Disordered" evidence="2">
    <location>
        <begin position="289"/>
        <end position="350"/>
    </location>
</feature>
<evidence type="ECO:0000256" key="1">
    <source>
        <dbReference type="SAM" id="Coils"/>
    </source>
</evidence>
<accession>A0ABR3T0W6</accession>
<protein>
    <submittedName>
        <fullName evidence="4">Rim15, signal transduction response regulator</fullName>
    </submittedName>
</protein>
<feature type="region of interest" description="Disordered" evidence="2">
    <location>
        <begin position="124"/>
        <end position="154"/>
    </location>
</feature>
<evidence type="ECO:0000259" key="3">
    <source>
        <dbReference type="PROSITE" id="PS50112"/>
    </source>
</evidence>
<sequence length="561" mass="61979">MDDPQPPTLAPPQVAALRLEASAGPHQKVPMERTVSQNIRDEMEELKEAAEQTLNVLVDLNLDGTIRSVSPSWREVVGTEPESVIGKPIDDLLVENKRAFTDVVETMQQDDARSRVIRFSMKMGPASKLRSTPGPSEETPVDAPESDQPEEESEQILNLEAQGIMSYNPASGDDCHTMWMMRPSVVREVTIDLPEILVESLGVGAEVLARYLTELAEAGAGDPAAHPPPPPVLCRICERQITPWWFEKHTDLCLQEHKAEMEVQMAQENLTDHRNAIVRVLDALEVSSQRQARTTSGEANQPLVQPPTEYKGLPISPASTPSSGVSSGRASPASPPSRSRDRSTGLGHRRARSFAIRRPLSRIVELVLDLCDTALEINTPAIKDTRGQLTTELRTQSPQSENRISQVYQWQSPNIGANEGEQGLQALCEDTAKFSKAKVDAIFRYRRILEYSERIRVEFEVLVQECVEAAICKAASIARGELSDSSDDSDTASQPDETPTESDVPESQQEEGFTQCVRNISRLFITPGPPSFISCHINEIEQSTWQPDASIPCRGNEHRVS</sequence>
<evidence type="ECO:0000313" key="4">
    <source>
        <dbReference type="EMBL" id="KAL1633218.1"/>
    </source>
</evidence>
<evidence type="ECO:0000256" key="2">
    <source>
        <dbReference type="SAM" id="MobiDB-lite"/>
    </source>
</evidence>
<gene>
    <name evidence="4" type="primary">RIM15_1</name>
    <name evidence="4" type="ORF">SLS56_003081</name>
</gene>
<dbReference type="EMBL" id="JAJVDC020000023">
    <property type="protein sequence ID" value="KAL1633218.1"/>
    <property type="molecule type" value="Genomic_DNA"/>
</dbReference>
<dbReference type="Gene3D" id="3.30.450.20">
    <property type="entry name" value="PAS domain"/>
    <property type="match status" value="1"/>
</dbReference>
<keyword evidence="5" id="KW-1185">Reference proteome</keyword>